<dbReference type="Pfam" id="PF06252">
    <property type="entry name" value="GemA"/>
    <property type="match status" value="1"/>
</dbReference>
<dbReference type="InterPro" id="IPR009363">
    <property type="entry name" value="Phage_Mu_Gp16"/>
</dbReference>
<gene>
    <name evidence="1" type="ORF">BTE48_01085</name>
</gene>
<keyword evidence="2" id="KW-1185">Reference proteome</keyword>
<dbReference type="Proteomes" id="UP000191418">
    <property type="component" value="Unassembled WGS sequence"/>
</dbReference>
<sequence>MTKAPKHRLIAQIHIAKKQLGLDDETYRAALKSAVGKDSCKGLSLSELYAVIHHFETHGFKASRNFKASNKAGATSRRGEYSPRSRNQMIDKLRAIWIEMHKAGHLKEGSERALISWVKHQTSRMNGGVGVDSLEWLQKDQQMAARVLESLKLWQKRLCNDNTQPPASKLT</sequence>
<comment type="caution">
    <text evidence="1">The sequence shown here is derived from an EMBL/GenBank/DDBJ whole genome shotgun (WGS) entry which is preliminary data.</text>
</comment>
<proteinExistence type="predicted"/>
<evidence type="ECO:0000313" key="2">
    <source>
        <dbReference type="Proteomes" id="UP000191418"/>
    </source>
</evidence>
<evidence type="ECO:0000313" key="1">
    <source>
        <dbReference type="EMBL" id="OPX57054.1"/>
    </source>
</evidence>
<accession>A0A1T4QZT8</accession>
<dbReference type="EMBL" id="MTSM01000001">
    <property type="protein sequence ID" value="OPX57054.1"/>
    <property type="molecule type" value="Genomic_DNA"/>
</dbReference>
<name>A0A1T4QZT8_9GAMM</name>
<reference evidence="1 2" key="1">
    <citation type="submission" date="2017-01" db="EMBL/GenBank/DDBJ databases">
        <title>Genome Sequencing of a Marine Spirillum, Oceanospirillum multiglobuliferum ATCC 33336, from Japan.</title>
        <authorList>
            <person name="Carney J.G."/>
            <person name="Trachtenberg A.M."/>
            <person name="Rheaume B.A."/>
            <person name="Linnane J.D."/>
            <person name="Pitts N.L."/>
            <person name="Mykles D.L."/>
            <person name="Maclea K.S."/>
        </authorList>
    </citation>
    <scope>NUCLEOTIDE SEQUENCE [LARGE SCALE GENOMIC DNA]</scope>
    <source>
        <strain evidence="1 2">ATCC 33336</strain>
    </source>
</reference>
<protein>
    <recommendedName>
        <fullName evidence="3">GemA protein</fullName>
    </recommendedName>
</protein>
<dbReference type="RefSeq" id="WP_078745668.1">
    <property type="nucleotide sequence ID" value="NZ_FUXG01000013.1"/>
</dbReference>
<dbReference type="STRING" id="64969.SAMN02745127_02086"/>
<dbReference type="AlphaFoldDB" id="A0A1T4QZT8"/>
<evidence type="ECO:0008006" key="3">
    <source>
        <dbReference type="Google" id="ProtNLM"/>
    </source>
</evidence>
<dbReference type="OrthoDB" id="7360086at2"/>
<organism evidence="1 2">
    <name type="scientific">Oceanospirillum multiglobuliferum</name>
    <dbReference type="NCBI Taxonomy" id="64969"/>
    <lineage>
        <taxon>Bacteria</taxon>
        <taxon>Pseudomonadati</taxon>
        <taxon>Pseudomonadota</taxon>
        <taxon>Gammaproteobacteria</taxon>
        <taxon>Oceanospirillales</taxon>
        <taxon>Oceanospirillaceae</taxon>
        <taxon>Oceanospirillum</taxon>
    </lineage>
</organism>